<feature type="region of interest" description="Disordered" evidence="1">
    <location>
        <begin position="247"/>
        <end position="291"/>
    </location>
</feature>
<reference evidence="3 4" key="1">
    <citation type="journal article" date="2021" name="bioRxiv">
        <title>The Gossypium anomalum genome as a resource for cotton improvement and evolutionary analysis of hybrid incompatibility.</title>
        <authorList>
            <person name="Grover C.E."/>
            <person name="Yuan D."/>
            <person name="Arick M.A."/>
            <person name="Miller E.R."/>
            <person name="Hu G."/>
            <person name="Peterson D.G."/>
            <person name="Wendel J.F."/>
            <person name="Udall J.A."/>
        </authorList>
    </citation>
    <scope>NUCLEOTIDE SEQUENCE [LARGE SCALE GENOMIC DNA]</scope>
    <source>
        <strain evidence="3">JFW-Udall</strain>
        <tissue evidence="3">Leaf</tissue>
    </source>
</reference>
<evidence type="ECO:0000256" key="1">
    <source>
        <dbReference type="SAM" id="MobiDB-lite"/>
    </source>
</evidence>
<keyword evidence="4" id="KW-1185">Reference proteome</keyword>
<protein>
    <submittedName>
        <fullName evidence="3">Uncharacterized protein</fullName>
    </submittedName>
</protein>
<dbReference type="AlphaFoldDB" id="A0A8J5YLS8"/>
<evidence type="ECO:0000313" key="4">
    <source>
        <dbReference type="Proteomes" id="UP000701853"/>
    </source>
</evidence>
<evidence type="ECO:0000256" key="2">
    <source>
        <dbReference type="SAM" id="Phobius"/>
    </source>
</evidence>
<sequence length="578" mass="64400">MATFFCSHKPTKESNEWVDDQKKGVINWEKLNIQSRILAEKQIMVIIKSPFPLILCCYLLVSFVFFPQGTVSRKLLGEEGGKPPSKAGVRKSKSQPAPSWGDQDSHPAASNQVSRTSSSPFVMYSRQTANNPTDSGWNCKNSTTNNVFVQTCSTNLTIIEDYIMKIKNQVPQSQHGSSLFSISCFASKESDSTYKLSCDENKHTNYHSRNNNSQRIMVTIKSPLPLILCCYLLVSFVFFPHGALSRQLQGEGGGNNRSKADVKKSTSRSAPSWVGQDSHPPPSSQFSNTGSSTVVSYSRQVSNSPTGTGWNCKTTPTSNGYVKSTCHFTMNEINFLMKNNYISHGVSSFDWSNYLLYLDLHHTEHAATYIENLENRASIKFLVNKGSNQVNDCSFSFPFSGTNDDQLDRSIPTGNEIILGPCSHSTCRVESASENDSIFRNCWCCISLKSHLCYTYRIILADKQLMETKPSLLLILYCFLLASFLFFLHGADSRKLLQREEEGGNGTKKAGVKKSHSSSAPSWVGHDSPPNFSSSPPPPPPQAWQQSFENQVRSQAEQEAQREACEYSRSYTNAYCSP</sequence>
<organism evidence="3 4">
    <name type="scientific">Gossypium anomalum</name>
    <dbReference type="NCBI Taxonomy" id="47600"/>
    <lineage>
        <taxon>Eukaryota</taxon>
        <taxon>Viridiplantae</taxon>
        <taxon>Streptophyta</taxon>
        <taxon>Embryophyta</taxon>
        <taxon>Tracheophyta</taxon>
        <taxon>Spermatophyta</taxon>
        <taxon>Magnoliopsida</taxon>
        <taxon>eudicotyledons</taxon>
        <taxon>Gunneridae</taxon>
        <taxon>Pentapetalae</taxon>
        <taxon>rosids</taxon>
        <taxon>malvids</taxon>
        <taxon>Malvales</taxon>
        <taxon>Malvaceae</taxon>
        <taxon>Malvoideae</taxon>
        <taxon>Gossypium</taxon>
    </lineage>
</organism>
<dbReference type="EMBL" id="JAHUZN010000013">
    <property type="protein sequence ID" value="KAG8473704.1"/>
    <property type="molecule type" value="Genomic_DNA"/>
</dbReference>
<keyword evidence="2" id="KW-0472">Membrane</keyword>
<feature type="compositionally biased region" description="Polar residues" evidence="1">
    <location>
        <begin position="543"/>
        <end position="554"/>
    </location>
</feature>
<dbReference type="OrthoDB" id="983246at2759"/>
<feature type="compositionally biased region" description="Polar residues" evidence="1">
    <location>
        <begin position="108"/>
        <end position="118"/>
    </location>
</feature>
<accession>A0A8J5YLS8</accession>
<evidence type="ECO:0000313" key="3">
    <source>
        <dbReference type="EMBL" id="KAG8473704.1"/>
    </source>
</evidence>
<feature type="transmembrane region" description="Helical" evidence="2">
    <location>
        <begin position="472"/>
        <end position="491"/>
    </location>
</feature>
<keyword evidence="2" id="KW-1133">Transmembrane helix</keyword>
<feature type="transmembrane region" description="Helical" evidence="2">
    <location>
        <begin position="43"/>
        <end position="66"/>
    </location>
</feature>
<feature type="region of interest" description="Disordered" evidence="1">
    <location>
        <begin position="500"/>
        <end position="578"/>
    </location>
</feature>
<feature type="compositionally biased region" description="Polar residues" evidence="1">
    <location>
        <begin position="569"/>
        <end position="578"/>
    </location>
</feature>
<gene>
    <name evidence="3" type="ORF">CXB51_035957</name>
</gene>
<keyword evidence="2" id="KW-0812">Transmembrane</keyword>
<name>A0A8J5YLS8_9ROSI</name>
<comment type="caution">
    <text evidence="3">The sequence shown here is derived from an EMBL/GenBank/DDBJ whole genome shotgun (WGS) entry which is preliminary data.</text>
</comment>
<feature type="region of interest" description="Disordered" evidence="1">
    <location>
        <begin position="77"/>
        <end position="118"/>
    </location>
</feature>
<proteinExistence type="predicted"/>
<dbReference type="Proteomes" id="UP000701853">
    <property type="component" value="Chromosome 13"/>
</dbReference>